<feature type="transmembrane region" description="Helical" evidence="1">
    <location>
        <begin position="6"/>
        <end position="25"/>
    </location>
</feature>
<reference evidence="2 3" key="1">
    <citation type="submission" date="2019-03" db="EMBL/GenBank/DDBJ databases">
        <title>Genomic Encyclopedia of Type Strains, Phase III (KMG-III): the genomes of soil and plant-associated and newly described type strains.</title>
        <authorList>
            <person name="Whitman W."/>
        </authorList>
    </citation>
    <scope>NUCLEOTIDE SEQUENCE [LARGE SCALE GENOMIC DNA]</scope>
    <source>
        <strain evidence="2 3">CGMCC 1.12801</strain>
    </source>
</reference>
<organism evidence="2 3">
    <name type="scientific">Sphingobacterium paludis</name>
    <dbReference type="NCBI Taxonomy" id="1476465"/>
    <lineage>
        <taxon>Bacteria</taxon>
        <taxon>Pseudomonadati</taxon>
        <taxon>Bacteroidota</taxon>
        <taxon>Sphingobacteriia</taxon>
        <taxon>Sphingobacteriales</taxon>
        <taxon>Sphingobacteriaceae</taxon>
        <taxon>Sphingobacterium</taxon>
    </lineage>
</organism>
<name>A0A4R7CXK5_9SPHI</name>
<keyword evidence="1" id="KW-0472">Membrane</keyword>
<sequence>MRFVIAIHGSSLRIYIGLYAALLIYKKCHPAVVKPYVSGWRDLPGISLIIWSVVIAGKRNESAFLFCKTKSMMAKTKSQWIIYRRNL</sequence>
<keyword evidence="3" id="KW-1185">Reference proteome</keyword>
<comment type="caution">
    <text evidence="2">The sequence shown here is derived from an EMBL/GenBank/DDBJ whole genome shotgun (WGS) entry which is preliminary data.</text>
</comment>
<evidence type="ECO:0000313" key="3">
    <source>
        <dbReference type="Proteomes" id="UP000294752"/>
    </source>
</evidence>
<proteinExistence type="predicted"/>
<gene>
    <name evidence="2" type="ORF">B0I21_107162</name>
</gene>
<keyword evidence="1" id="KW-0812">Transmembrane</keyword>
<keyword evidence="1" id="KW-1133">Transmembrane helix</keyword>
<dbReference type="Proteomes" id="UP000294752">
    <property type="component" value="Unassembled WGS sequence"/>
</dbReference>
<accession>A0A4R7CXK5</accession>
<evidence type="ECO:0000256" key="1">
    <source>
        <dbReference type="SAM" id="Phobius"/>
    </source>
</evidence>
<evidence type="ECO:0000313" key="2">
    <source>
        <dbReference type="EMBL" id="TDS11815.1"/>
    </source>
</evidence>
<dbReference type="EMBL" id="SNZV01000007">
    <property type="protein sequence ID" value="TDS11815.1"/>
    <property type="molecule type" value="Genomic_DNA"/>
</dbReference>
<dbReference type="AlphaFoldDB" id="A0A4R7CXK5"/>
<protein>
    <submittedName>
        <fullName evidence="2">Uncharacterized protein</fullName>
    </submittedName>
</protein>